<name>A0AAN4Q7X3_PSESF</name>
<keyword evidence="1" id="KW-1133">Transmembrane helix</keyword>
<reference evidence="2 3" key="1">
    <citation type="submission" date="2018-04" db="EMBL/GenBank/DDBJ databases">
        <title>Draft genome sequence of Pseudomonas syringae pv. actinidiae biovar 3 strains isolated from kiwifruit in Kagawa prefecture.</title>
        <authorList>
            <person name="Tabuchi M."/>
            <person name="Saito M."/>
            <person name="Fujiwara S."/>
            <person name="Sasa N."/>
            <person name="Akimitsu K."/>
            <person name="Gomi K."/>
            <person name="Konishi-Sugita S."/>
            <person name="Hamano K."/>
            <person name="Kataoka I."/>
        </authorList>
    </citation>
    <scope>NUCLEOTIDE SEQUENCE [LARGE SCALE GENOMIC DNA]</scope>
    <source>
        <strain evidence="2 3">MAFF212211</strain>
    </source>
</reference>
<evidence type="ECO:0000256" key="1">
    <source>
        <dbReference type="SAM" id="Phobius"/>
    </source>
</evidence>
<dbReference type="EMBL" id="BGKA01000187">
    <property type="protein sequence ID" value="GBH19018.1"/>
    <property type="molecule type" value="Genomic_DNA"/>
</dbReference>
<comment type="caution">
    <text evidence="2">The sequence shown here is derived from an EMBL/GenBank/DDBJ whole genome shotgun (WGS) entry which is preliminary data.</text>
</comment>
<proteinExistence type="predicted"/>
<keyword evidence="1" id="KW-0812">Transmembrane</keyword>
<dbReference type="Proteomes" id="UP000248291">
    <property type="component" value="Unassembled WGS sequence"/>
</dbReference>
<evidence type="ECO:0000313" key="3">
    <source>
        <dbReference type="Proteomes" id="UP000248291"/>
    </source>
</evidence>
<organism evidence="2 3">
    <name type="scientific">Pseudomonas syringae pv. actinidiae</name>
    <dbReference type="NCBI Taxonomy" id="103796"/>
    <lineage>
        <taxon>Bacteria</taxon>
        <taxon>Pseudomonadati</taxon>
        <taxon>Pseudomonadota</taxon>
        <taxon>Gammaproteobacteria</taxon>
        <taxon>Pseudomonadales</taxon>
        <taxon>Pseudomonadaceae</taxon>
        <taxon>Pseudomonas</taxon>
        <taxon>Pseudomonas syringae</taxon>
    </lineage>
</organism>
<protein>
    <submittedName>
        <fullName evidence="2">Permease protein LptF</fullName>
    </submittedName>
</protein>
<evidence type="ECO:0000313" key="2">
    <source>
        <dbReference type="EMBL" id="GBH19018.1"/>
    </source>
</evidence>
<accession>A0AAN4Q7X3</accession>
<dbReference type="AlphaFoldDB" id="A0AAN4Q7X3"/>
<keyword evidence="1" id="KW-0472">Membrane</keyword>
<sequence length="87" mass="9670">MKQLCDISGMTVLGVALFVIVGAIEKQADMQAIATGKTLCATPLVVTFLLKGVLFSVLFIVVFGHVRSFSRKTPRSRKNWRPPRFIF</sequence>
<gene>
    <name evidence="2" type="ORF">KPSA3_05018</name>
</gene>
<feature type="transmembrane region" description="Helical" evidence="1">
    <location>
        <begin position="44"/>
        <end position="66"/>
    </location>
</feature>
<feature type="transmembrane region" description="Helical" evidence="1">
    <location>
        <begin position="7"/>
        <end position="24"/>
    </location>
</feature>